<protein>
    <submittedName>
        <fullName evidence="1">Uncharacterized protein</fullName>
    </submittedName>
</protein>
<dbReference type="EMBL" id="JAPUUL010000327">
    <property type="protein sequence ID" value="KAJ8131250.1"/>
    <property type="molecule type" value="Genomic_DNA"/>
</dbReference>
<organism evidence="1 2">
    <name type="scientific">Lasiodiplodia mahajangana</name>
    <dbReference type="NCBI Taxonomy" id="1108764"/>
    <lineage>
        <taxon>Eukaryota</taxon>
        <taxon>Fungi</taxon>
        <taxon>Dikarya</taxon>
        <taxon>Ascomycota</taxon>
        <taxon>Pezizomycotina</taxon>
        <taxon>Dothideomycetes</taxon>
        <taxon>Dothideomycetes incertae sedis</taxon>
        <taxon>Botryosphaeriales</taxon>
        <taxon>Botryosphaeriaceae</taxon>
        <taxon>Lasiodiplodia</taxon>
    </lineage>
</organism>
<name>A0ACC2JUT8_9PEZI</name>
<evidence type="ECO:0000313" key="2">
    <source>
        <dbReference type="Proteomes" id="UP001153332"/>
    </source>
</evidence>
<reference evidence="1" key="1">
    <citation type="submission" date="2022-12" db="EMBL/GenBank/DDBJ databases">
        <title>Genome Sequence of Lasiodiplodia mahajangana.</title>
        <authorList>
            <person name="Buettner E."/>
        </authorList>
    </citation>
    <scope>NUCLEOTIDE SEQUENCE</scope>
    <source>
        <strain evidence="1">VT137</strain>
    </source>
</reference>
<proteinExistence type="predicted"/>
<dbReference type="Proteomes" id="UP001153332">
    <property type="component" value="Unassembled WGS sequence"/>
</dbReference>
<gene>
    <name evidence="1" type="ORF">O1611_g2375</name>
</gene>
<comment type="caution">
    <text evidence="1">The sequence shown here is derived from an EMBL/GenBank/DDBJ whole genome shotgun (WGS) entry which is preliminary data.</text>
</comment>
<sequence length="399" mass="44476">MATQSLNHTMAFSNVTKSLAGFEIDPSTMAIFDLTQEVPTANTADLATALSHRYFLKPTVKLPQVAENTSRESLGASFVQQPVVAISSPTLIAQNGVSSSTTEGTNPQKNNPLTYVAEDAGSQHLVADNNLRNGLTKLGLETTKGFRWADDPDLEPLPGFEDKPKRDEVQKPSQEGFKGLKNSRWANHHHHQSPFPATGSAAKKDTQKQRSGESFKGLASSRWADHDEASIPAVTSTPKKKHTTTAKLLGNKLKRELAHFGLNNSVQSTKNASLPPRPPFQSAPKSSPQPPRMPNNGPRWNNTKPRNSRRNYHQAKHESPREVPRAHMDVEESSRESKMHGLKTLKDSRWADKEADKETNKEEGDSREYQLRIVMDMEEFKRDVEKYGLKTLKDSRWAN</sequence>
<evidence type="ECO:0000313" key="1">
    <source>
        <dbReference type="EMBL" id="KAJ8131250.1"/>
    </source>
</evidence>
<keyword evidence="2" id="KW-1185">Reference proteome</keyword>
<accession>A0ACC2JUT8</accession>